<dbReference type="OrthoDB" id="69496at2759"/>
<dbReference type="SMART" id="SM00741">
    <property type="entry name" value="SapB"/>
    <property type="match status" value="1"/>
</dbReference>
<evidence type="ECO:0000313" key="9">
    <source>
        <dbReference type="Proteomes" id="UP000018936"/>
    </source>
</evidence>
<dbReference type="PROSITE" id="PS50015">
    <property type="entry name" value="SAP_B"/>
    <property type="match status" value="2"/>
</dbReference>
<keyword evidence="9" id="KW-1185">Reference proteome</keyword>
<reference evidence="8 9" key="1">
    <citation type="journal article" date="2013" name="Proc. Natl. Acad. Sci. U.S.A.">
        <title>The king cobra genome reveals dynamic gene evolution and adaptation in the snake venom system.</title>
        <authorList>
            <person name="Vonk F.J."/>
            <person name="Casewell N.R."/>
            <person name="Henkel C.V."/>
            <person name="Heimberg A.M."/>
            <person name="Jansen H.J."/>
            <person name="McCleary R.J."/>
            <person name="Kerkkamp H.M."/>
            <person name="Vos R.A."/>
            <person name="Guerreiro I."/>
            <person name="Calvete J.J."/>
            <person name="Wuster W."/>
            <person name="Woods A.E."/>
            <person name="Logan J.M."/>
            <person name="Harrison R.A."/>
            <person name="Castoe T.A."/>
            <person name="de Koning A.P."/>
            <person name="Pollock D.D."/>
            <person name="Yandell M."/>
            <person name="Calderon D."/>
            <person name="Renjifo C."/>
            <person name="Currier R.B."/>
            <person name="Salgado D."/>
            <person name="Pla D."/>
            <person name="Sanz L."/>
            <person name="Hyder A.S."/>
            <person name="Ribeiro J.M."/>
            <person name="Arntzen J.W."/>
            <person name="van den Thillart G.E."/>
            <person name="Boetzer M."/>
            <person name="Pirovano W."/>
            <person name="Dirks R.P."/>
            <person name="Spaink H.P."/>
            <person name="Duboule D."/>
            <person name="McGlinn E."/>
            <person name="Kini R.M."/>
            <person name="Richardson M.K."/>
        </authorList>
    </citation>
    <scope>NUCLEOTIDE SEQUENCE</scope>
    <source>
        <tissue evidence="8">Blood</tissue>
    </source>
</reference>
<evidence type="ECO:0000259" key="7">
    <source>
        <dbReference type="PROSITE" id="PS50015"/>
    </source>
</evidence>
<dbReference type="Gene3D" id="1.10.225.10">
    <property type="entry name" value="Saposin-like"/>
    <property type="match status" value="2"/>
</dbReference>
<sequence>MMNVCYMLPHEVVPQCRDFVNSYGMAVLIMLFDATKPESVCIRFNFCPEDVSLSTKKIDLEEIAPEKNVALEKVSEDKDGEGCQMCIALVNYIDGELEKNKTQVQILSFLVKGCHLLPEALVYPCNELVIQYEPAAIQLMKDMMQPSFVCGV</sequence>
<name>V8NKI2_OPHHA</name>
<keyword evidence="4" id="KW-0677">Repeat</keyword>
<feature type="domain" description="Saposin B-type" evidence="7">
    <location>
        <begin position="79"/>
        <end position="152"/>
    </location>
</feature>
<keyword evidence="5" id="KW-1015">Disulfide bond</keyword>
<keyword evidence="6" id="KW-0325">Glycoprotein</keyword>
<dbReference type="GO" id="GO:0016020">
    <property type="term" value="C:membrane"/>
    <property type="evidence" value="ECO:0007669"/>
    <property type="project" value="GOC"/>
</dbReference>
<dbReference type="Proteomes" id="UP000018936">
    <property type="component" value="Unassembled WGS sequence"/>
</dbReference>
<protein>
    <submittedName>
        <fullName evidence="8">Proactivator polypeptide</fullName>
    </submittedName>
</protein>
<evidence type="ECO:0000256" key="6">
    <source>
        <dbReference type="ARBA" id="ARBA00023180"/>
    </source>
</evidence>
<dbReference type="GO" id="GO:0006665">
    <property type="term" value="P:sphingolipid metabolic process"/>
    <property type="evidence" value="ECO:0007669"/>
    <property type="project" value="InterPro"/>
</dbReference>
<gene>
    <name evidence="8" type="primary">PSAP</name>
    <name evidence="8" type="ORF">L345_11670</name>
</gene>
<evidence type="ECO:0000256" key="1">
    <source>
        <dbReference type="ARBA" id="ARBA00004613"/>
    </source>
</evidence>
<dbReference type="GO" id="GO:0005764">
    <property type="term" value="C:lysosome"/>
    <property type="evidence" value="ECO:0007669"/>
    <property type="project" value="InterPro"/>
</dbReference>
<evidence type="ECO:0000313" key="8">
    <source>
        <dbReference type="EMBL" id="ETE62570.1"/>
    </source>
</evidence>
<dbReference type="InterPro" id="IPR011001">
    <property type="entry name" value="Saposin-like"/>
</dbReference>
<dbReference type="InterPro" id="IPR051428">
    <property type="entry name" value="Sphingo_Act-Surfact_Prot"/>
</dbReference>
<dbReference type="PANTHER" id="PTHR11480:SF36">
    <property type="entry name" value="PROSAPOSIN"/>
    <property type="match status" value="1"/>
</dbReference>
<keyword evidence="2" id="KW-0964">Secreted</keyword>
<dbReference type="InterPro" id="IPR008373">
    <property type="entry name" value="Saposin"/>
</dbReference>
<dbReference type="InterPro" id="IPR008139">
    <property type="entry name" value="SaposinB_dom"/>
</dbReference>
<evidence type="ECO:0000256" key="4">
    <source>
        <dbReference type="ARBA" id="ARBA00022737"/>
    </source>
</evidence>
<proteinExistence type="predicted"/>
<feature type="non-terminal residue" evidence="8">
    <location>
        <position position="152"/>
    </location>
</feature>
<accession>V8NKI2</accession>
<dbReference type="GO" id="GO:0019216">
    <property type="term" value="P:regulation of lipid metabolic process"/>
    <property type="evidence" value="ECO:0007669"/>
    <property type="project" value="TreeGrafter"/>
</dbReference>
<dbReference type="GO" id="GO:0005576">
    <property type="term" value="C:extracellular region"/>
    <property type="evidence" value="ECO:0007669"/>
    <property type="project" value="UniProtKB-SubCell"/>
</dbReference>
<keyword evidence="3" id="KW-0732">Signal</keyword>
<dbReference type="EMBL" id="AZIM01003175">
    <property type="protein sequence ID" value="ETE62570.1"/>
    <property type="molecule type" value="Genomic_DNA"/>
</dbReference>
<dbReference type="GO" id="GO:0007193">
    <property type="term" value="P:adenylate cyclase-inhibiting G protein-coupled receptor signaling pathway"/>
    <property type="evidence" value="ECO:0007669"/>
    <property type="project" value="TreeGrafter"/>
</dbReference>
<dbReference type="FunFam" id="1.10.225.10:FF:000002">
    <property type="entry name" value="prosaposin isoform X2"/>
    <property type="match status" value="1"/>
</dbReference>
<evidence type="ECO:0000256" key="5">
    <source>
        <dbReference type="ARBA" id="ARBA00023157"/>
    </source>
</evidence>
<evidence type="ECO:0000256" key="3">
    <source>
        <dbReference type="ARBA" id="ARBA00022729"/>
    </source>
</evidence>
<dbReference type="InterPro" id="IPR007856">
    <property type="entry name" value="SapB_1"/>
</dbReference>
<organism evidence="8 9">
    <name type="scientific">Ophiophagus hannah</name>
    <name type="common">King cobra</name>
    <name type="synonym">Naja hannah</name>
    <dbReference type="NCBI Taxonomy" id="8665"/>
    <lineage>
        <taxon>Eukaryota</taxon>
        <taxon>Metazoa</taxon>
        <taxon>Chordata</taxon>
        <taxon>Craniata</taxon>
        <taxon>Vertebrata</taxon>
        <taxon>Euteleostomi</taxon>
        <taxon>Lepidosauria</taxon>
        <taxon>Squamata</taxon>
        <taxon>Bifurcata</taxon>
        <taxon>Unidentata</taxon>
        <taxon>Episquamata</taxon>
        <taxon>Toxicofera</taxon>
        <taxon>Serpentes</taxon>
        <taxon>Colubroidea</taxon>
        <taxon>Elapidae</taxon>
        <taxon>Elapinae</taxon>
        <taxon>Ophiophagus</taxon>
    </lineage>
</organism>
<comment type="subcellular location">
    <subcellularLocation>
        <location evidence="1">Secreted</location>
    </subcellularLocation>
</comment>
<comment type="caution">
    <text evidence="8">The sequence shown here is derived from an EMBL/GenBank/DDBJ whole genome shotgun (WGS) entry which is preliminary data.</text>
</comment>
<dbReference type="PRINTS" id="PR01797">
    <property type="entry name" value="SAPOSIN"/>
</dbReference>
<dbReference type="Pfam" id="PF05184">
    <property type="entry name" value="SapB_1"/>
    <property type="match status" value="1"/>
</dbReference>
<dbReference type="PANTHER" id="PTHR11480">
    <property type="entry name" value="SAPOSIN-RELATED"/>
    <property type="match status" value="1"/>
</dbReference>
<dbReference type="AlphaFoldDB" id="V8NKI2"/>
<evidence type="ECO:0000256" key="2">
    <source>
        <dbReference type="ARBA" id="ARBA00022525"/>
    </source>
</evidence>
<feature type="domain" description="Saposin B-type" evidence="7">
    <location>
        <begin position="1"/>
        <end position="51"/>
    </location>
</feature>
<dbReference type="SUPFAM" id="SSF47862">
    <property type="entry name" value="Saposin"/>
    <property type="match status" value="1"/>
</dbReference>